<feature type="domain" description="DUF4132" evidence="1">
    <location>
        <begin position="733"/>
        <end position="911"/>
    </location>
</feature>
<gene>
    <name evidence="2" type="ORF">QNI19_24630</name>
</gene>
<dbReference type="Pfam" id="PF13569">
    <property type="entry name" value="DUF4132"/>
    <property type="match status" value="1"/>
</dbReference>
<reference evidence="2 3" key="1">
    <citation type="submission" date="2023-05" db="EMBL/GenBank/DDBJ databases">
        <authorList>
            <person name="Zhang X."/>
        </authorList>
    </citation>
    <scope>NUCLEOTIDE SEQUENCE [LARGE SCALE GENOMIC DNA]</scope>
    <source>
        <strain evidence="2 3">DM2B3-1</strain>
    </source>
</reference>
<accession>A0ABT7CRL3</accession>
<dbReference type="SUPFAM" id="SSF48371">
    <property type="entry name" value="ARM repeat"/>
    <property type="match status" value="1"/>
</dbReference>
<evidence type="ECO:0000313" key="2">
    <source>
        <dbReference type="EMBL" id="MDJ1496146.1"/>
    </source>
</evidence>
<dbReference type="RefSeq" id="WP_314000723.1">
    <property type="nucleotide sequence ID" value="NZ_JASJOR010000002.1"/>
</dbReference>
<proteinExistence type="predicted"/>
<evidence type="ECO:0000313" key="3">
    <source>
        <dbReference type="Proteomes" id="UP001228581"/>
    </source>
</evidence>
<dbReference type="InterPro" id="IPR011989">
    <property type="entry name" value="ARM-like"/>
</dbReference>
<dbReference type="InterPro" id="IPR025406">
    <property type="entry name" value="DUF4132"/>
</dbReference>
<dbReference type="Proteomes" id="UP001228581">
    <property type="component" value="Unassembled WGS sequence"/>
</dbReference>
<name>A0ABT7CRL3_9BACT</name>
<dbReference type="EMBL" id="JASJOT010000020">
    <property type="protein sequence ID" value="MDJ1496146.1"/>
    <property type="molecule type" value="Genomic_DNA"/>
</dbReference>
<dbReference type="InterPro" id="IPR016024">
    <property type="entry name" value="ARM-type_fold"/>
</dbReference>
<dbReference type="Pfam" id="PF13646">
    <property type="entry name" value="HEAT_2"/>
    <property type="match status" value="1"/>
</dbReference>
<protein>
    <submittedName>
        <fullName evidence="2">DUF4132 domain-containing protein</fullName>
    </submittedName>
</protein>
<evidence type="ECO:0000259" key="1">
    <source>
        <dbReference type="Pfam" id="PF13569"/>
    </source>
</evidence>
<dbReference type="Gene3D" id="1.25.10.10">
    <property type="entry name" value="Leucine-rich Repeat Variant"/>
    <property type="match status" value="1"/>
</dbReference>
<comment type="caution">
    <text evidence="2">The sequence shown here is derived from an EMBL/GenBank/DDBJ whole genome shotgun (WGS) entry which is preliminary data.</text>
</comment>
<organism evidence="2 3">
    <name type="scientific">Xanthocytophaga flava</name>
    <dbReference type="NCBI Taxonomy" id="3048013"/>
    <lineage>
        <taxon>Bacteria</taxon>
        <taxon>Pseudomonadati</taxon>
        <taxon>Bacteroidota</taxon>
        <taxon>Cytophagia</taxon>
        <taxon>Cytophagales</taxon>
        <taxon>Rhodocytophagaceae</taxon>
        <taxon>Xanthocytophaga</taxon>
    </lineage>
</organism>
<keyword evidence="3" id="KW-1185">Reference proteome</keyword>
<sequence length="1002" mass="113631">MAFTQQQLEQTANQVRHQIQTYPYTSDQTKQYLYPILQEVIDYLSGKTTQVPDVNTGNSGEVWYFRQFDALLSPVNQLEDLEHLDEQDKRIFTALQTSPVLPELIEPLLRKIADAIISTEDDTLLIKYATKLREASITDKGIIDSLANACYGTGTAYYNYFYRAPIILSNAAGKYIASLFKDYKDVIVEAFITYHNSDDWSKKLVNYLARNTDYNLTDFIYHQRGTTTYLNLANAVSIADYNAPLHESELLNAYKKGTPYVTELSLKYLILRGLANALPEKYRAEQLNEAHHYLKQINQHIQQSKGTYWGYRDACHWGFDENGKEAAHVLSAVILDDIFQHDTANARQTAVDLLTTIAIGYIEPKALSVIDKHLGKEGIDVLALGLLTDKGDGKTLKKLLELLGQYDYSQHRNKVWNLTKDKSKAIRMIATTELAKLGEAALDKCQELLNAKSADVRQTVAMILSRIKTPEAEKILLDTVNSEKNDDARDVMLEALGERRYQNITDAQLAELIAGAQKRGKLDAPLVPWLKVDDLPTIQFTEGRTLTPDEVLFLLYRMSRAKEIRTDIEARPLLLRIDRKNNGAFAKKLFTLFIDNGGDAKQKYCLTLAGLLGDDSLIDVIRTQINKWVETSRGKMAEYGVVALALIGSNKALRTVEFFSRKYKNKNGNVGAAALNALQVAAEELNMDMNELADSIIPDFGFENMYKTFKVGQDEYRAFVNKDFKLAFLNEDGKLLKSAPKGTDKELLEEFKEIGKEIRDVVKSQSGRMELYLVIQRRWQPEKWQKFFVGNPIMFVYATHLLWGIFDSDGTLIQPFYCAEDTTLLSLDDQEVMLPEDKVIGMVHPISLSEEEKTAWIQKFFDLGIETIFPQLQRPIISLKEKDKTSTEIETFAGKTGNANKVKGTFKRLGWITWELGDHGDIYSLSKLFHELGIQAIVETSGELFVGYEDSGEAEFGNLYFLKLSDKWHEEPHIPLGQVPPIVYSEVLSELEQIVPKEEVAQ</sequence>